<feature type="region of interest" description="Disordered" evidence="1">
    <location>
        <begin position="27"/>
        <end position="48"/>
    </location>
</feature>
<feature type="chain" id="PRO_5005459410" description="HEAT repeat domain-containing protein" evidence="2">
    <location>
        <begin position="25"/>
        <end position="350"/>
    </location>
</feature>
<evidence type="ECO:0000256" key="2">
    <source>
        <dbReference type="SAM" id="SignalP"/>
    </source>
</evidence>
<protein>
    <recommendedName>
        <fullName evidence="5">HEAT repeat domain-containing protein</fullName>
    </recommendedName>
</protein>
<organism evidence="3 4">
    <name type="scientific">Chondromyces crocatus</name>
    <dbReference type="NCBI Taxonomy" id="52"/>
    <lineage>
        <taxon>Bacteria</taxon>
        <taxon>Pseudomonadati</taxon>
        <taxon>Myxococcota</taxon>
        <taxon>Polyangia</taxon>
        <taxon>Polyangiales</taxon>
        <taxon>Polyangiaceae</taxon>
        <taxon>Chondromyces</taxon>
    </lineage>
</organism>
<dbReference type="STRING" id="52.CMC5_039510"/>
<feature type="compositionally biased region" description="Low complexity" evidence="1">
    <location>
        <begin position="37"/>
        <end position="48"/>
    </location>
</feature>
<dbReference type="KEGG" id="ccro:CMC5_039510"/>
<reference evidence="3 4" key="1">
    <citation type="submission" date="2015-07" db="EMBL/GenBank/DDBJ databases">
        <title>Genome analysis of myxobacterium Chondromyces crocatus Cm c5 reveals a high potential for natural compound synthesis and the genetic basis for the loss of fruiting body formation.</title>
        <authorList>
            <person name="Zaburannyi N."/>
            <person name="Bunk B."/>
            <person name="Maier J."/>
            <person name="Overmann J."/>
            <person name="Mueller R."/>
        </authorList>
    </citation>
    <scope>NUCLEOTIDE SEQUENCE [LARGE SCALE GENOMIC DNA]</scope>
    <source>
        <strain evidence="3 4">Cm c5</strain>
    </source>
</reference>
<evidence type="ECO:0000313" key="3">
    <source>
        <dbReference type="EMBL" id="AKT39800.1"/>
    </source>
</evidence>
<name>A0A0K1EG01_CHOCO</name>
<evidence type="ECO:0000313" key="4">
    <source>
        <dbReference type="Proteomes" id="UP000067626"/>
    </source>
</evidence>
<keyword evidence="4" id="KW-1185">Reference proteome</keyword>
<feature type="signal peptide" evidence="2">
    <location>
        <begin position="1"/>
        <end position="24"/>
    </location>
</feature>
<gene>
    <name evidence="3" type="ORF">CMC5_039510</name>
</gene>
<dbReference type="InterPro" id="IPR016024">
    <property type="entry name" value="ARM-type_fold"/>
</dbReference>
<dbReference type="AlphaFoldDB" id="A0A0K1EG01"/>
<dbReference type="SUPFAM" id="SSF48371">
    <property type="entry name" value="ARM repeat"/>
    <property type="match status" value="1"/>
</dbReference>
<accession>A0A0K1EG01</accession>
<dbReference type="Proteomes" id="UP000067626">
    <property type="component" value="Chromosome"/>
</dbReference>
<dbReference type="Gene3D" id="1.25.10.10">
    <property type="entry name" value="Leucine-rich Repeat Variant"/>
    <property type="match status" value="1"/>
</dbReference>
<sequence>MKRRLVSLGLCAATAASLSMALGAADPALPSDPNPPTSAASPPGVPGAPGAPAALPALVGCSLPAMVDTLRGALKDGSPALQRYMKFLIKEAALAMPPEELSALFAGERDPGLVEALGVALATRASNTRDFSLLDPVIDRARAEADPKLRAAALGGMRGIASVEVLQQKRISYEDFMRDPSPEVRDAAVENLLHENSKIYFGHDRGVSEAAVKAASACSDPKTAAKLLSGTSMEQVGPDAVQTLVKELRSEHAEVRAAAAKALGGVPAASAGTAERALITHYPGETTTEVRAAMLEGIVHLRLGGAVPILESLRGIDSTLGPDIDAWLKALSMNLQEWSLVLREKQRIKP</sequence>
<proteinExistence type="predicted"/>
<dbReference type="RefSeq" id="WP_050431822.1">
    <property type="nucleotide sequence ID" value="NZ_CP012159.1"/>
</dbReference>
<evidence type="ECO:0000256" key="1">
    <source>
        <dbReference type="SAM" id="MobiDB-lite"/>
    </source>
</evidence>
<keyword evidence="2" id="KW-0732">Signal</keyword>
<evidence type="ECO:0008006" key="5">
    <source>
        <dbReference type="Google" id="ProtNLM"/>
    </source>
</evidence>
<dbReference type="EMBL" id="CP012159">
    <property type="protein sequence ID" value="AKT39800.1"/>
    <property type="molecule type" value="Genomic_DNA"/>
</dbReference>
<dbReference type="InterPro" id="IPR011989">
    <property type="entry name" value="ARM-like"/>
</dbReference>
<dbReference type="OrthoDB" id="5508875at2"/>